<reference evidence="3" key="1">
    <citation type="journal article" date="2007" name="Microbiology">
        <title>Comparative analysis of the Corynebacterium glutamicum group and complete genome sequence of strain R.</title>
        <authorList>
            <person name="Yukawa H."/>
            <person name="Omumasaba C.A."/>
            <person name="Nonaka H."/>
            <person name="Kos P."/>
            <person name="Okai N."/>
            <person name="Suzuki N."/>
            <person name="Suda M."/>
            <person name="Tsuge Y."/>
            <person name="Watanabe J."/>
            <person name="Ikeda Y."/>
            <person name="Vertes A.A."/>
            <person name="Inui M."/>
        </authorList>
    </citation>
    <scope>NUCLEOTIDE SEQUENCE</scope>
    <source>
        <strain evidence="3">R</strain>
    </source>
</reference>
<accession>A0AB72VE14</accession>
<keyword evidence="1" id="KW-0812">Transmembrane</keyword>
<keyword evidence="1" id="KW-1133">Transmembrane helix</keyword>
<dbReference type="EMBL" id="AP009044">
    <property type="protein sequence ID" value="BAF55857.1"/>
    <property type="molecule type" value="Genomic_DNA"/>
</dbReference>
<evidence type="ECO:0000256" key="2">
    <source>
        <dbReference type="SAM" id="SignalP"/>
    </source>
</evidence>
<proteinExistence type="predicted"/>
<name>A0AB72VE14_CORGB</name>
<gene>
    <name evidence="3" type="ordered locus">cgR_2838</name>
</gene>
<feature type="transmembrane region" description="Helical" evidence="1">
    <location>
        <begin position="30"/>
        <end position="52"/>
    </location>
</feature>
<keyword evidence="1" id="KW-0472">Membrane</keyword>
<feature type="signal peptide" evidence="2">
    <location>
        <begin position="1"/>
        <end position="20"/>
    </location>
</feature>
<keyword evidence="2" id="KW-0732">Signal</keyword>
<sequence>MGIWLIPMGLGMMLISNAGAAISAAHGPRVTLTIAGVVIAVGYALTATVCSLSATAHREEMQTTHLF</sequence>
<feature type="chain" id="PRO_5044496879" evidence="2">
    <location>
        <begin position="21"/>
        <end position="67"/>
    </location>
</feature>
<organism evidence="3">
    <name type="scientific">Corynebacterium glutamicum (strain R)</name>
    <dbReference type="NCBI Taxonomy" id="340322"/>
    <lineage>
        <taxon>Bacteria</taxon>
        <taxon>Bacillati</taxon>
        <taxon>Actinomycetota</taxon>
        <taxon>Actinomycetes</taxon>
        <taxon>Mycobacteriales</taxon>
        <taxon>Corynebacteriaceae</taxon>
        <taxon>Corynebacterium</taxon>
    </lineage>
</organism>
<evidence type="ECO:0000256" key="1">
    <source>
        <dbReference type="SAM" id="Phobius"/>
    </source>
</evidence>
<dbReference type="KEGG" id="cgt:cgR_2838"/>
<evidence type="ECO:0000313" key="3">
    <source>
        <dbReference type="EMBL" id="BAF55857.1"/>
    </source>
</evidence>
<dbReference type="AlphaFoldDB" id="A0AB72VE14"/>
<dbReference type="Proteomes" id="UP000006698">
    <property type="component" value="Chromosome"/>
</dbReference>
<protein>
    <submittedName>
        <fullName evidence="3">Uncharacterized protein</fullName>
    </submittedName>
</protein>